<feature type="transmembrane region" description="Helical" evidence="2">
    <location>
        <begin position="46"/>
        <end position="69"/>
    </location>
</feature>
<evidence type="ECO:0000256" key="1">
    <source>
        <dbReference type="SAM" id="MobiDB-lite"/>
    </source>
</evidence>
<feature type="compositionally biased region" description="Basic and acidic residues" evidence="1">
    <location>
        <begin position="1"/>
        <end position="18"/>
    </location>
</feature>
<evidence type="ECO:0000256" key="2">
    <source>
        <dbReference type="SAM" id="Phobius"/>
    </source>
</evidence>
<feature type="region of interest" description="Disordered" evidence="1">
    <location>
        <begin position="1"/>
        <end position="36"/>
    </location>
</feature>
<dbReference type="EMBL" id="CP005587">
    <property type="protein sequence ID" value="AGK57521.1"/>
    <property type="molecule type" value="Genomic_DNA"/>
</dbReference>
<dbReference type="Proteomes" id="UP000005952">
    <property type="component" value="Chromosome"/>
</dbReference>
<dbReference type="HOGENOM" id="CLU_1382490_0_0_5"/>
<keyword evidence="2" id="KW-0472">Membrane</keyword>
<dbReference type="RefSeq" id="WP_015597556.1">
    <property type="nucleotide sequence ID" value="NC_021172.1"/>
</dbReference>
<evidence type="ECO:0000313" key="4">
    <source>
        <dbReference type="Proteomes" id="UP000005952"/>
    </source>
</evidence>
<keyword evidence="4" id="KW-1185">Reference proteome</keyword>
<evidence type="ECO:0000313" key="3">
    <source>
        <dbReference type="EMBL" id="AGK57521.1"/>
    </source>
</evidence>
<protein>
    <submittedName>
        <fullName evidence="3">Uncharacterized protein</fullName>
    </submittedName>
</protein>
<gene>
    <name evidence="3" type="ORF">HYPDE_29228</name>
</gene>
<name>N0BAI7_9HYPH</name>
<proteinExistence type="predicted"/>
<reference evidence="3 4" key="1">
    <citation type="journal article" date="2013" name="Genome Announc.">
        <title>Genome sequences for three denitrifying bacterial strains isolated from a uranium- and nitrate-contaminated subsurface environment.</title>
        <authorList>
            <person name="Venkatramanan R."/>
            <person name="Prakash O."/>
            <person name="Woyke T."/>
            <person name="Chain P."/>
            <person name="Goodwin L.A."/>
            <person name="Watson D."/>
            <person name="Brooks S."/>
            <person name="Kostka J.E."/>
            <person name="Green S.J."/>
        </authorList>
    </citation>
    <scope>NUCLEOTIDE SEQUENCE [LARGE SCALE GENOMIC DNA]</scope>
    <source>
        <strain evidence="3 4">1NES1</strain>
    </source>
</reference>
<sequence length="197" mass="21584">MRDVRHHDAQSDGREHGGKPVSKGDAVSRGNPPGGQRVTQVSIPDILLLVAAVALVSSIIATTVARYAFGGPPERAIVFHQFTLAENEVKADQELRLSFTYDKRPECFGRDAEGEYYFRVWYSDGEASSLRKLPDGRAASADPPGKNQTASLTVRLSHILPPLEPGQYELQVVGSFRCHGETHQFDPSPRVPFTVTS</sequence>
<organism evidence="3 4">
    <name type="scientific">Hyphomicrobium denitrificans 1NES1</name>
    <dbReference type="NCBI Taxonomy" id="670307"/>
    <lineage>
        <taxon>Bacteria</taxon>
        <taxon>Pseudomonadati</taxon>
        <taxon>Pseudomonadota</taxon>
        <taxon>Alphaproteobacteria</taxon>
        <taxon>Hyphomicrobiales</taxon>
        <taxon>Hyphomicrobiaceae</taxon>
        <taxon>Hyphomicrobium</taxon>
    </lineage>
</organism>
<accession>N0BAI7</accession>
<keyword evidence="2" id="KW-0812">Transmembrane</keyword>
<keyword evidence="2" id="KW-1133">Transmembrane helix</keyword>
<dbReference type="AlphaFoldDB" id="N0BAI7"/>
<dbReference type="KEGG" id="hdt:HYPDE_29228"/>